<sequence>MSKSPPAPRQLNWNRLLINALWVVMFVQLFIQLFILWSVWGQSAFHNGNSVSRSHALLTDTLLLALLVLLEFINARRPDLSEGAIAAGSHVFAILLIMFMSPDIHAKPLLLLLPMLVTILYMRMGYLAASACVCLLYMLFLFGTSSQYDYALRIEHLIYTFVFLLSALTGYAVILRERDLTRSLANSVKAEQDLRIQNIIMDRLSKIDPLTDLYNHKTFHEYFGWLIEHQQSNPFPMQLAILDIDNFKKVNDTYGHWVGDIALKQVAATILKHIDSDDFAARYGGEEFVVILTSKSLDHSRMLMESVRTGIMELPVDEMEGKSVTVSIGMHDFNGSDSKSFVFQKADDALYEAKKTGKNKIVVL</sequence>
<dbReference type="Gene3D" id="3.30.70.270">
    <property type="match status" value="1"/>
</dbReference>
<dbReference type="Proteomes" id="UP000367750">
    <property type="component" value="Unassembled WGS sequence"/>
</dbReference>
<dbReference type="GO" id="GO:1902201">
    <property type="term" value="P:negative regulation of bacterial-type flagellum-dependent cell motility"/>
    <property type="evidence" value="ECO:0007669"/>
    <property type="project" value="TreeGrafter"/>
</dbReference>
<dbReference type="GO" id="GO:0052621">
    <property type="term" value="F:diguanylate cyclase activity"/>
    <property type="evidence" value="ECO:0007669"/>
    <property type="project" value="TreeGrafter"/>
</dbReference>
<dbReference type="InterPro" id="IPR000160">
    <property type="entry name" value="GGDEF_dom"/>
</dbReference>
<keyword evidence="4" id="KW-1185">Reference proteome</keyword>
<keyword evidence="1" id="KW-0472">Membrane</keyword>
<dbReference type="SUPFAM" id="SSF55073">
    <property type="entry name" value="Nucleotide cyclase"/>
    <property type="match status" value="1"/>
</dbReference>
<keyword evidence="1" id="KW-0812">Transmembrane</keyword>
<gene>
    <name evidence="3" type="ORF">F4V43_14015</name>
</gene>
<name>A0A5J5G2J4_9BACL</name>
<dbReference type="SMART" id="SM00267">
    <property type="entry name" value="GGDEF"/>
    <property type="match status" value="1"/>
</dbReference>
<dbReference type="EMBL" id="VYKK01000020">
    <property type="protein sequence ID" value="KAA9000960.1"/>
    <property type="molecule type" value="Genomic_DNA"/>
</dbReference>
<feature type="transmembrane region" description="Helical" evidence="1">
    <location>
        <begin position="55"/>
        <end position="73"/>
    </location>
</feature>
<accession>A0A5J5G2J4</accession>
<protein>
    <submittedName>
        <fullName evidence="3">GGDEF domain-containing protein</fullName>
    </submittedName>
</protein>
<reference evidence="3 4" key="1">
    <citation type="submission" date="2019-09" db="EMBL/GenBank/DDBJ databases">
        <title>Bacillus ochoae sp. nov., Paenibacillus whitsoniae sp. nov., Paenibacillus spiritus sp. nov. Isolated from the Mars Exploration Rover during spacecraft assembly.</title>
        <authorList>
            <person name="Seuylemezian A."/>
            <person name="Vaishampayan P."/>
        </authorList>
    </citation>
    <scope>NUCLEOTIDE SEQUENCE [LARGE SCALE GENOMIC DNA]</scope>
    <source>
        <strain evidence="3 4">MER_111</strain>
    </source>
</reference>
<comment type="caution">
    <text evidence="3">The sequence shown here is derived from an EMBL/GenBank/DDBJ whole genome shotgun (WGS) entry which is preliminary data.</text>
</comment>
<dbReference type="CDD" id="cd01949">
    <property type="entry name" value="GGDEF"/>
    <property type="match status" value="1"/>
</dbReference>
<feature type="transmembrane region" description="Helical" evidence="1">
    <location>
        <begin position="20"/>
        <end position="40"/>
    </location>
</feature>
<feature type="transmembrane region" description="Helical" evidence="1">
    <location>
        <begin position="80"/>
        <end position="100"/>
    </location>
</feature>
<dbReference type="PANTHER" id="PTHR45138:SF9">
    <property type="entry name" value="DIGUANYLATE CYCLASE DGCM-RELATED"/>
    <property type="match status" value="1"/>
</dbReference>
<dbReference type="GO" id="GO:0043709">
    <property type="term" value="P:cell adhesion involved in single-species biofilm formation"/>
    <property type="evidence" value="ECO:0007669"/>
    <property type="project" value="TreeGrafter"/>
</dbReference>
<evidence type="ECO:0000313" key="4">
    <source>
        <dbReference type="Proteomes" id="UP000367750"/>
    </source>
</evidence>
<feature type="transmembrane region" description="Helical" evidence="1">
    <location>
        <begin position="156"/>
        <end position="174"/>
    </location>
</feature>
<keyword evidence="1" id="KW-1133">Transmembrane helix</keyword>
<dbReference type="RefSeq" id="WP_150458876.1">
    <property type="nucleotide sequence ID" value="NZ_VYKK01000020.1"/>
</dbReference>
<evidence type="ECO:0000256" key="1">
    <source>
        <dbReference type="SAM" id="Phobius"/>
    </source>
</evidence>
<evidence type="ECO:0000313" key="3">
    <source>
        <dbReference type="EMBL" id="KAA9000960.1"/>
    </source>
</evidence>
<dbReference type="InterPro" id="IPR043128">
    <property type="entry name" value="Rev_trsase/Diguanyl_cyclase"/>
</dbReference>
<organism evidence="3 4">
    <name type="scientific">Paenibacillus spiritus</name>
    <dbReference type="NCBI Taxonomy" id="2496557"/>
    <lineage>
        <taxon>Bacteria</taxon>
        <taxon>Bacillati</taxon>
        <taxon>Bacillota</taxon>
        <taxon>Bacilli</taxon>
        <taxon>Bacillales</taxon>
        <taxon>Paenibacillaceae</taxon>
        <taxon>Paenibacillus</taxon>
    </lineage>
</organism>
<proteinExistence type="predicted"/>
<dbReference type="Pfam" id="PF00990">
    <property type="entry name" value="GGDEF"/>
    <property type="match status" value="1"/>
</dbReference>
<dbReference type="AlphaFoldDB" id="A0A5J5G2J4"/>
<dbReference type="PROSITE" id="PS50887">
    <property type="entry name" value="GGDEF"/>
    <property type="match status" value="1"/>
</dbReference>
<dbReference type="OrthoDB" id="9759607at2"/>
<dbReference type="PANTHER" id="PTHR45138">
    <property type="entry name" value="REGULATORY COMPONENTS OF SENSORY TRANSDUCTION SYSTEM"/>
    <property type="match status" value="1"/>
</dbReference>
<evidence type="ECO:0000259" key="2">
    <source>
        <dbReference type="PROSITE" id="PS50887"/>
    </source>
</evidence>
<dbReference type="NCBIfam" id="TIGR00254">
    <property type="entry name" value="GGDEF"/>
    <property type="match status" value="1"/>
</dbReference>
<feature type="transmembrane region" description="Helical" evidence="1">
    <location>
        <begin position="120"/>
        <end position="144"/>
    </location>
</feature>
<dbReference type="InterPro" id="IPR050469">
    <property type="entry name" value="Diguanylate_Cyclase"/>
</dbReference>
<feature type="domain" description="GGDEF" evidence="2">
    <location>
        <begin position="235"/>
        <end position="364"/>
    </location>
</feature>
<dbReference type="GO" id="GO:0005886">
    <property type="term" value="C:plasma membrane"/>
    <property type="evidence" value="ECO:0007669"/>
    <property type="project" value="TreeGrafter"/>
</dbReference>
<dbReference type="FunFam" id="3.30.70.270:FF:000001">
    <property type="entry name" value="Diguanylate cyclase domain protein"/>
    <property type="match status" value="1"/>
</dbReference>
<dbReference type="InterPro" id="IPR029787">
    <property type="entry name" value="Nucleotide_cyclase"/>
</dbReference>